<dbReference type="EMBL" id="BAABKN010000040">
    <property type="protein sequence ID" value="GAA4760040.1"/>
    <property type="molecule type" value="Genomic_DNA"/>
</dbReference>
<dbReference type="InterPro" id="IPR000805">
    <property type="entry name" value="Glyco_hydro_26"/>
</dbReference>
<reference evidence="8" key="1">
    <citation type="journal article" date="2019" name="Int. J. Syst. Evol. Microbiol.">
        <title>The Global Catalogue of Microorganisms (GCM) 10K type strain sequencing project: providing services to taxonomists for standard genome sequencing and annotation.</title>
        <authorList>
            <consortium name="The Broad Institute Genomics Platform"/>
            <consortium name="The Broad Institute Genome Sequencing Center for Infectious Disease"/>
            <person name="Wu L."/>
            <person name="Ma J."/>
        </authorList>
    </citation>
    <scope>NUCLEOTIDE SEQUENCE [LARGE SCALE GENOMIC DNA]</scope>
    <source>
        <strain evidence="8">JCM 18532</strain>
    </source>
</reference>
<evidence type="ECO:0000256" key="5">
    <source>
        <dbReference type="SAM" id="MobiDB-lite"/>
    </source>
</evidence>
<evidence type="ECO:0000256" key="2">
    <source>
        <dbReference type="ARBA" id="ARBA00022801"/>
    </source>
</evidence>
<evidence type="ECO:0000313" key="8">
    <source>
        <dbReference type="Proteomes" id="UP001499882"/>
    </source>
</evidence>
<gene>
    <name evidence="7" type="ORF">GCM10023350_52810</name>
</gene>
<proteinExistence type="inferred from homology"/>
<dbReference type="InterPro" id="IPR022790">
    <property type="entry name" value="GH26_dom"/>
</dbReference>
<evidence type="ECO:0000259" key="6">
    <source>
        <dbReference type="PROSITE" id="PS51764"/>
    </source>
</evidence>
<dbReference type="Gene3D" id="3.20.20.80">
    <property type="entry name" value="Glycosidases"/>
    <property type="match status" value="1"/>
</dbReference>
<feature type="compositionally biased region" description="Polar residues" evidence="5">
    <location>
        <begin position="121"/>
        <end position="130"/>
    </location>
</feature>
<keyword evidence="8" id="KW-1185">Reference proteome</keyword>
<dbReference type="Proteomes" id="UP001499882">
    <property type="component" value="Unassembled WGS sequence"/>
</dbReference>
<dbReference type="RefSeq" id="WP_345530145.1">
    <property type="nucleotide sequence ID" value="NZ_BAABKN010000040.1"/>
</dbReference>
<dbReference type="InterPro" id="IPR017853">
    <property type="entry name" value="GH"/>
</dbReference>
<feature type="active site" description="Proton donor" evidence="4">
    <location>
        <position position="293"/>
    </location>
</feature>
<evidence type="ECO:0000256" key="1">
    <source>
        <dbReference type="ARBA" id="ARBA00007754"/>
    </source>
</evidence>
<feature type="region of interest" description="Disordered" evidence="5">
    <location>
        <begin position="117"/>
        <end position="142"/>
    </location>
</feature>
<dbReference type="PRINTS" id="PR00739">
    <property type="entry name" value="GLHYDRLASE26"/>
</dbReference>
<evidence type="ECO:0000313" key="7">
    <source>
        <dbReference type="EMBL" id="GAA4760040.1"/>
    </source>
</evidence>
<feature type="domain" description="GH26" evidence="6">
    <location>
        <begin position="148"/>
        <end position="455"/>
    </location>
</feature>
<comment type="similarity">
    <text evidence="1 4">Belongs to the glycosyl hydrolase 26 family.</text>
</comment>
<organism evidence="7 8">
    <name type="scientific">Nocardioides endophyticus</name>
    <dbReference type="NCBI Taxonomy" id="1353775"/>
    <lineage>
        <taxon>Bacteria</taxon>
        <taxon>Bacillati</taxon>
        <taxon>Actinomycetota</taxon>
        <taxon>Actinomycetes</taxon>
        <taxon>Propionibacteriales</taxon>
        <taxon>Nocardioidaceae</taxon>
        <taxon>Nocardioides</taxon>
    </lineage>
</organism>
<evidence type="ECO:0000256" key="4">
    <source>
        <dbReference type="PROSITE-ProRule" id="PRU01100"/>
    </source>
</evidence>
<keyword evidence="2 4" id="KW-0378">Hydrolase</keyword>
<evidence type="ECO:0000256" key="3">
    <source>
        <dbReference type="ARBA" id="ARBA00023295"/>
    </source>
</evidence>
<dbReference type="Pfam" id="PF02156">
    <property type="entry name" value="Glyco_hydro_26"/>
    <property type="match status" value="1"/>
</dbReference>
<accession>A0ABP8ZLR0</accession>
<sequence>MQRWGAVRLVLTGLLAVGLIASGAASVARPHKPPKATLTARVAPGTVPVGEPATLDVRLRPAARGVRLVVQRRAEGRWVTTARPRTDADGTARLRLSTAVAGEQRFRVLRKSVRRDRRATSPVTSLNVSESPPRCTPRPALVDPQAGPAARCLAARLDRWRAAGAMGVGQQLNVSTSAYADPLTVLGARQVRVVGFDLEELAASRDYGFPVAPVDALIAQARAGAVLSMSWHPANPGSGGAYNDRGWHDLGALVDHPESAAYQSFWAVYAERLVLLQQLDAAGVAVVFRPFHEANGDWFWWGHPDPALYRKLWSLLQQKAWAAGVHNLLWAYSFNAVTGDHIGDPVRLLPAKFDLAGMDSYDYESNAPADELPVGGYDAVAAKVKRMAITEAGPHDSPDGAWDPAVISRAARTLATPPLWSMLWFDDGGGKKQIGSLKRGRTWLNSCRGGFCSVG</sequence>
<protein>
    <recommendedName>
        <fullName evidence="6">GH26 domain-containing protein</fullName>
    </recommendedName>
</protein>
<name>A0ABP8ZLR0_9ACTN</name>
<dbReference type="PANTHER" id="PTHR40079:SF4">
    <property type="entry name" value="GH26 DOMAIN-CONTAINING PROTEIN-RELATED"/>
    <property type="match status" value="1"/>
</dbReference>
<feature type="active site" description="Nucleophile" evidence="4">
    <location>
        <position position="391"/>
    </location>
</feature>
<keyword evidence="3 4" id="KW-0326">Glycosidase</keyword>
<comment type="caution">
    <text evidence="7">The sequence shown here is derived from an EMBL/GenBank/DDBJ whole genome shotgun (WGS) entry which is preliminary data.</text>
</comment>
<dbReference type="PANTHER" id="PTHR40079">
    <property type="entry name" value="MANNAN ENDO-1,4-BETA-MANNOSIDASE E-RELATED"/>
    <property type="match status" value="1"/>
</dbReference>
<dbReference type="PROSITE" id="PS51764">
    <property type="entry name" value="GH26"/>
    <property type="match status" value="1"/>
</dbReference>
<dbReference type="SUPFAM" id="SSF51445">
    <property type="entry name" value="(Trans)glycosidases"/>
    <property type="match status" value="1"/>
</dbReference>